<comment type="caution">
    <text evidence="1">The sequence shown here is derived from an EMBL/GenBank/DDBJ whole genome shotgun (WGS) entry which is preliminary data.</text>
</comment>
<gene>
    <name evidence="1" type="ORF">IK5_06023</name>
</gene>
<protein>
    <submittedName>
        <fullName evidence="1">Uncharacterized protein</fullName>
    </submittedName>
</protein>
<dbReference type="AlphaFoldDB" id="A0A9W5KQX9"/>
<reference evidence="1 2" key="1">
    <citation type="submission" date="2012-04" db="EMBL/GenBank/DDBJ databases">
        <title>The Genome Sequence of Bacillus cereus VD154.</title>
        <authorList>
            <consortium name="The Broad Institute Genome Sequencing Platform"/>
            <consortium name="The Broad Institute Genome Sequencing Center for Infectious Disease"/>
            <person name="Feldgarden M."/>
            <person name="Van der Auwera G.A."/>
            <person name="Mahillon J."/>
            <person name="Duprez V."/>
            <person name="Timmery S."/>
            <person name="Mattelet C."/>
            <person name="Dierick K."/>
            <person name="Sun M."/>
            <person name="Yu Z."/>
            <person name="Zhu L."/>
            <person name="Hu X."/>
            <person name="Shank E.B."/>
            <person name="Swiecicka I."/>
            <person name="Hansen B.M."/>
            <person name="Andrup L."/>
            <person name="Young S.K."/>
            <person name="Zeng Q."/>
            <person name="Gargeya S."/>
            <person name="Fitzgerald M."/>
            <person name="Haas B."/>
            <person name="Abouelleil A."/>
            <person name="Alvarado L."/>
            <person name="Arachchi H.M."/>
            <person name="Berlin A."/>
            <person name="Chapman S.B."/>
            <person name="Goldberg J."/>
            <person name="Griggs A."/>
            <person name="Gujja S."/>
            <person name="Hansen M."/>
            <person name="Howarth C."/>
            <person name="Imamovic A."/>
            <person name="Larimer J."/>
            <person name="McCowen C."/>
            <person name="Montmayeur A."/>
            <person name="Murphy C."/>
            <person name="Neiman D."/>
            <person name="Pearson M."/>
            <person name="Priest M."/>
            <person name="Roberts A."/>
            <person name="Saif S."/>
            <person name="Shea T."/>
            <person name="Sisk P."/>
            <person name="Sykes S."/>
            <person name="Wortman J."/>
            <person name="Nusbaum C."/>
            <person name="Birren B."/>
        </authorList>
    </citation>
    <scope>NUCLEOTIDE SEQUENCE [LARGE SCALE GENOMIC DNA]</scope>
    <source>
        <strain evidence="1 2">VD154</strain>
    </source>
</reference>
<name>A0A9W5KQX9_BACCE</name>
<organism evidence="1 2">
    <name type="scientific">Bacillus cereus VD154</name>
    <dbReference type="NCBI Taxonomy" id="1053238"/>
    <lineage>
        <taxon>Bacteria</taxon>
        <taxon>Bacillati</taxon>
        <taxon>Bacillota</taxon>
        <taxon>Bacilli</taxon>
        <taxon>Bacillales</taxon>
        <taxon>Bacillaceae</taxon>
        <taxon>Bacillus</taxon>
        <taxon>Bacillus cereus group</taxon>
    </lineage>
</organism>
<sequence>MKTGEWMMVNKTWSGNSMQLLQEIDRKMSLIEAFLQ</sequence>
<dbReference type="EMBL" id="AHFG01000098">
    <property type="protein sequence ID" value="EJR61680.1"/>
    <property type="molecule type" value="Genomic_DNA"/>
</dbReference>
<accession>A0A9W5KQX9</accession>
<dbReference type="Proteomes" id="UP000006967">
    <property type="component" value="Unassembled WGS sequence"/>
</dbReference>
<evidence type="ECO:0000313" key="2">
    <source>
        <dbReference type="Proteomes" id="UP000006967"/>
    </source>
</evidence>
<proteinExistence type="predicted"/>
<evidence type="ECO:0000313" key="1">
    <source>
        <dbReference type="EMBL" id="EJR61680.1"/>
    </source>
</evidence>